<sequence length="74" mass="8422">MVSRARQAEDRDDALAAEAKALGIDRAQIATHDLAAAIKAEKERRWRIENADAIRAANEYIEKHGLPFAEYRRF</sequence>
<dbReference type="Pfam" id="PF07362">
    <property type="entry name" value="CcdA"/>
    <property type="match status" value="1"/>
</dbReference>
<evidence type="ECO:0000313" key="3">
    <source>
        <dbReference type="Proteomes" id="UP000245252"/>
    </source>
</evidence>
<dbReference type="AlphaFoldDB" id="A0A2U2DRX1"/>
<dbReference type="InterPro" id="IPR009956">
    <property type="entry name" value="Post-segregation_anti-tox_CcdA"/>
</dbReference>
<comment type="caution">
    <text evidence="2">The sequence shown here is derived from an EMBL/GenBank/DDBJ whole genome shotgun (WGS) entry which is preliminary data.</text>
</comment>
<evidence type="ECO:0000256" key="1">
    <source>
        <dbReference type="ARBA" id="ARBA00022649"/>
    </source>
</evidence>
<gene>
    <name evidence="2" type="ORF">DEM27_11550</name>
</gene>
<keyword evidence="3" id="KW-1185">Reference proteome</keyword>
<protein>
    <submittedName>
        <fullName evidence="2">Post-segregation antitoxin CcdA</fullName>
    </submittedName>
</protein>
<accession>A0A2U2DRX1</accession>
<evidence type="ECO:0000313" key="2">
    <source>
        <dbReference type="EMBL" id="PWE56066.1"/>
    </source>
</evidence>
<dbReference type="RefSeq" id="WP_109458386.1">
    <property type="nucleotide sequence ID" value="NZ_QFBC01000004.1"/>
</dbReference>
<proteinExistence type="predicted"/>
<organism evidence="2 3">
    <name type="scientific">Metarhizobium album</name>
    <dbReference type="NCBI Taxonomy" id="2182425"/>
    <lineage>
        <taxon>Bacteria</taxon>
        <taxon>Pseudomonadati</taxon>
        <taxon>Pseudomonadota</taxon>
        <taxon>Alphaproteobacteria</taxon>
        <taxon>Hyphomicrobiales</taxon>
        <taxon>Rhizobiaceae</taxon>
        <taxon>Metarhizobium</taxon>
    </lineage>
</organism>
<keyword evidence="1" id="KW-1277">Toxin-antitoxin system</keyword>
<dbReference type="EMBL" id="QFBC01000004">
    <property type="protein sequence ID" value="PWE56066.1"/>
    <property type="molecule type" value="Genomic_DNA"/>
</dbReference>
<name>A0A2U2DRX1_9HYPH</name>
<reference evidence="2 3" key="1">
    <citation type="submission" date="2018-05" db="EMBL/GenBank/DDBJ databases">
        <title>The draft genome of strain NS-104.</title>
        <authorList>
            <person name="Hang P."/>
            <person name="Jiang J."/>
        </authorList>
    </citation>
    <scope>NUCLEOTIDE SEQUENCE [LARGE SCALE GENOMIC DNA]</scope>
    <source>
        <strain evidence="2 3">NS-104</strain>
    </source>
</reference>
<dbReference type="Proteomes" id="UP000245252">
    <property type="component" value="Unassembled WGS sequence"/>
</dbReference>
<dbReference type="OrthoDB" id="7191115at2"/>